<comment type="caution">
    <text evidence="1">The sequence shown here is derived from an EMBL/GenBank/DDBJ whole genome shotgun (WGS) entry which is preliminary data.</text>
</comment>
<dbReference type="EMBL" id="JAAONZ010000004">
    <property type="protein sequence ID" value="NHO65450.1"/>
    <property type="molecule type" value="Genomic_DNA"/>
</dbReference>
<accession>A0A9E5MM47</accession>
<dbReference type="RefSeq" id="WP_167184362.1">
    <property type="nucleotide sequence ID" value="NZ_JAAONZ010000004.1"/>
</dbReference>
<reference evidence="1" key="1">
    <citation type="submission" date="2020-03" db="EMBL/GenBank/DDBJ databases">
        <authorList>
            <person name="Guo F."/>
        </authorList>
    </citation>
    <scope>NUCLEOTIDE SEQUENCE</scope>
    <source>
        <strain evidence="1">JCM 30134</strain>
    </source>
</reference>
<protein>
    <submittedName>
        <fullName evidence="1">Uncharacterized protein</fullName>
    </submittedName>
</protein>
<organism evidence="1 2">
    <name type="scientific">Pseudomaricurvus hydrocarbonicus</name>
    <dbReference type="NCBI Taxonomy" id="1470433"/>
    <lineage>
        <taxon>Bacteria</taxon>
        <taxon>Pseudomonadati</taxon>
        <taxon>Pseudomonadota</taxon>
        <taxon>Gammaproteobacteria</taxon>
        <taxon>Cellvibrionales</taxon>
        <taxon>Cellvibrionaceae</taxon>
        <taxon>Pseudomaricurvus</taxon>
    </lineage>
</organism>
<evidence type="ECO:0000313" key="2">
    <source>
        <dbReference type="Proteomes" id="UP000787472"/>
    </source>
</evidence>
<dbReference type="Proteomes" id="UP000787472">
    <property type="component" value="Unassembled WGS sequence"/>
</dbReference>
<evidence type="ECO:0000313" key="1">
    <source>
        <dbReference type="EMBL" id="NHO65450.1"/>
    </source>
</evidence>
<keyword evidence="2" id="KW-1185">Reference proteome</keyword>
<sequence>MAGEFLIAQEQIQGAILKADADRSMNTETMTRALLAELLNQLAKHHSQEELKALLLYQLDQIAEDEFVITRGC</sequence>
<gene>
    <name evidence="1" type="ORF">G8770_07850</name>
</gene>
<name>A0A9E5MM47_9GAMM</name>
<dbReference type="AlphaFoldDB" id="A0A9E5MM47"/>
<proteinExistence type="predicted"/>